<accession>A0A7D4ECG8</accession>
<dbReference type="GO" id="GO:0003700">
    <property type="term" value="F:DNA-binding transcription factor activity"/>
    <property type="evidence" value="ECO:0007669"/>
    <property type="project" value="InterPro"/>
</dbReference>
<evidence type="ECO:0000313" key="5">
    <source>
        <dbReference type="EMBL" id="QKH39906.1"/>
    </source>
</evidence>
<dbReference type="Proteomes" id="UP000500970">
    <property type="component" value="Chromosome"/>
</dbReference>
<dbReference type="AlphaFoldDB" id="A0A7D4ECG8"/>
<dbReference type="SUPFAM" id="SSF46689">
    <property type="entry name" value="Homeodomain-like"/>
    <property type="match status" value="2"/>
</dbReference>
<dbReference type="PROSITE" id="PS01124">
    <property type="entry name" value="HTH_ARAC_FAMILY_2"/>
    <property type="match status" value="1"/>
</dbReference>
<dbReference type="InterPro" id="IPR018060">
    <property type="entry name" value="HTH_AraC"/>
</dbReference>
<feature type="domain" description="HTH araC/xylS-type" evidence="4">
    <location>
        <begin position="189"/>
        <end position="287"/>
    </location>
</feature>
<dbReference type="Gene3D" id="1.10.10.60">
    <property type="entry name" value="Homeodomain-like"/>
    <property type="match status" value="1"/>
</dbReference>
<evidence type="ECO:0000256" key="1">
    <source>
        <dbReference type="ARBA" id="ARBA00023015"/>
    </source>
</evidence>
<protein>
    <submittedName>
        <fullName evidence="5">Helix-turn-helix transcriptional regulator</fullName>
    </submittedName>
</protein>
<dbReference type="PANTHER" id="PTHR47893:SF1">
    <property type="entry name" value="REGULATORY PROTEIN PCHR"/>
    <property type="match status" value="1"/>
</dbReference>
<dbReference type="GO" id="GO:0043565">
    <property type="term" value="F:sequence-specific DNA binding"/>
    <property type="evidence" value="ECO:0007669"/>
    <property type="project" value="InterPro"/>
</dbReference>
<evidence type="ECO:0000256" key="2">
    <source>
        <dbReference type="ARBA" id="ARBA00023125"/>
    </source>
</evidence>
<dbReference type="EMBL" id="CP053985">
    <property type="protein sequence ID" value="QKH39906.1"/>
    <property type="molecule type" value="Genomic_DNA"/>
</dbReference>
<keyword evidence="2" id="KW-0238">DNA-binding</keyword>
<evidence type="ECO:0000313" key="6">
    <source>
        <dbReference type="Proteomes" id="UP000500970"/>
    </source>
</evidence>
<reference evidence="5 6" key="1">
    <citation type="submission" date="2020-05" db="EMBL/GenBank/DDBJ databases">
        <title>FDA dAtabase for Regulatory Grade micrObial Sequences (FDA-ARGOS): Supporting development and validation of Infectious Disease Dx tests.</title>
        <authorList>
            <person name="Sproer C."/>
            <person name="Gronow S."/>
            <person name="Severitt S."/>
            <person name="Schroder I."/>
            <person name="Tallon L."/>
            <person name="Sadzewicz L."/>
            <person name="Zhao X."/>
            <person name="Vavikolanu K."/>
            <person name="Mehta A."/>
            <person name="Aluvathingal J."/>
            <person name="Nadendla S."/>
            <person name="Myers T."/>
            <person name="Yan Y."/>
            <person name="Sichtig H."/>
        </authorList>
    </citation>
    <scope>NUCLEOTIDE SEQUENCE [LARGE SCALE GENOMIC DNA]</scope>
    <source>
        <strain evidence="5 6">FDAARGOS_790</strain>
    </source>
</reference>
<proteinExistence type="predicted"/>
<evidence type="ECO:0000259" key="4">
    <source>
        <dbReference type="PROSITE" id="PS01124"/>
    </source>
</evidence>
<organism evidence="5 6">
    <name type="scientific">Achromobacter pestifer</name>
    <dbReference type="NCBI Taxonomy" id="1353889"/>
    <lineage>
        <taxon>Bacteria</taxon>
        <taxon>Pseudomonadati</taxon>
        <taxon>Pseudomonadota</taxon>
        <taxon>Betaproteobacteria</taxon>
        <taxon>Burkholderiales</taxon>
        <taxon>Alcaligenaceae</taxon>
        <taxon>Achromobacter</taxon>
    </lineage>
</organism>
<sequence>MEGWSDLTELDPGMVLWRLDARDLQGASMRATVRPGLHLALVVGGRVNVTLGQHRLSLGPGADGSVQGVMLSVLQPDAFLRESCRGHVERTVMLTLQPQWLDRHLPGEEGLALRAFAQRHLALQTWKASDQAVAAARQMLRPPVLPPPLWRLYQKSRALDIVVEALTHVHGVAAEEAAPLSPRDRRRMAALREWIDQGGADALLLAEIAARVCVSVNTLQRHFRAMWGTTVAQYLRDGRLSRARLALERDGISVAQAACIAGYGSAANFATAFRRRFGVSPGQVRARR</sequence>
<dbReference type="InterPro" id="IPR053142">
    <property type="entry name" value="PchR_regulatory_protein"/>
</dbReference>
<dbReference type="InterPro" id="IPR009057">
    <property type="entry name" value="Homeodomain-like_sf"/>
</dbReference>
<dbReference type="InterPro" id="IPR018062">
    <property type="entry name" value="HTH_AraC-typ_CS"/>
</dbReference>
<dbReference type="PANTHER" id="PTHR47893">
    <property type="entry name" value="REGULATORY PROTEIN PCHR"/>
    <property type="match status" value="1"/>
</dbReference>
<name>A0A7D4ECG8_9BURK</name>
<keyword evidence="6" id="KW-1185">Reference proteome</keyword>
<dbReference type="SMART" id="SM00342">
    <property type="entry name" value="HTH_ARAC"/>
    <property type="match status" value="1"/>
</dbReference>
<dbReference type="Pfam" id="PF12833">
    <property type="entry name" value="HTH_18"/>
    <property type="match status" value="1"/>
</dbReference>
<dbReference type="PROSITE" id="PS00041">
    <property type="entry name" value="HTH_ARAC_FAMILY_1"/>
    <property type="match status" value="1"/>
</dbReference>
<keyword evidence="3" id="KW-0804">Transcription</keyword>
<evidence type="ECO:0000256" key="3">
    <source>
        <dbReference type="ARBA" id="ARBA00023163"/>
    </source>
</evidence>
<gene>
    <name evidence="5" type="ORF">FOC84_31240</name>
</gene>
<dbReference type="KEGG" id="apes:FOC84_31240"/>
<keyword evidence="1" id="KW-0805">Transcription regulation</keyword>